<gene>
    <name evidence="2" type="ORF">A3H68_00300</name>
</gene>
<proteinExistence type="predicted"/>
<name>A0A1G2P2J3_9BACT</name>
<dbReference type="Proteomes" id="UP000176429">
    <property type="component" value="Unassembled WGS sequence"/>
</dbReference>
<dbReference type="InterPro" id="IPR043504">
    <property type="entry name" value="Peptidase_S1_PA_chymotrypsin"/>
</dbReference>
<dbReference type="Gene3D" id="2.40.10.10">
    <property type="entry name" value="Trypsin-like serine proteases"/>
    <property type="match status" value="2"/>
</dbReference>
<feature type="compositionally biased region" description="Polar residues" evidence="1">
    <location>
        <begin position="96"/>
        <end position="126"/>
    </location>
</feature>
<protein>
    <recommendedName>
        <fullName evidence="4">Serine protease</fullName>
    </recommendedName>
</protein>
<sequence>MFDRVIKTSNSALALILTLFVVFIIQDQISLNNRLAQTTNIDIDSAPVDQITQYPVMIVNENEGGNLDNDNAVVPDEKLANGTTKPRDKTELTEDAPTSQTPVASVTATQPITTSPATNPNRQNAPQEAPIVKINASLRLALINIICTTKNGSYFKPISGSGVIISERGLILTNAHLGQYLLLENNTEDGLIECLVRTGSPAYPKYKAAIVYLPPAWVKENKNNLSESDPLGTGENDFALLKISKSLGDTALPQKFDFVPIAETYSPPRLSENVLIAAYPAGFLGGISIQTNLYASSALSQVTQLLTYATSTVDLFSVAGSVIAQKGSSGGAVVNAADGNLLGIIVTTTLNEQTEDRNLRAITLEHIDASVKNELGITLDELVSDEVISIELYRKFNQDIAPALFEALTESITR</sequence>
<dbReference type="Pfam" id="PF13365">
    <property type="entry name" value="Trypsin_2"/>
    <property type="match status" value="1"/>
</dbReference>
<dbReference type="SUPFAM" id="SSF50494">
    <property type="entry name" value="Trypsin-like serine proteases"/>
    <property type="match status" value="1"/>
</dbReference>
<evidence type="ECO:0008006" key="4">
    <source>
        <dbReference type="Google" id="ProtNLM"/>
    </source>
</evidence>
<comment type="caution">
    <text evidence="2">The sequence shown here is derived from an EMBL/GenBank/DDBJ whole genome shotgun (WGS) entry which is preliminary data.</text>
</comment>
<reference evidence="2 3" key="1">
    <citation type="journal article" date="2016" name="Nat. Commun.">
        <title>Thousands of microbial genomes shed light on interconnected biogeochemical processes in an aquifer system.</title>
        <authorList>
            <person name="Anantharaman K."/>
            <person name="Brown C.T."/>
            <person name="Hug L.A."/>
            <person name="Sharon I."/>
            <person name="Castelle C.J."/>
            <person name="Probst A.J."/>
            <person name="Thomas B.C."/>
            <person name="Singh A."/>
            <person name="Wilkins M.J."/>
            <person name="Karaoz U."/>
            <person name="Brodie E.L."/>
            <person name="Williams K.H."/>
            <person name="Hubbard S.S."/>
            <person name="Banfield J.F."/>
        </authorList>
    </citation>
    <scope>NUCLEOTIDE SEQUENCE [LARGE SCALE GENOMIC DNA]</scope>
</reference>
<dbReference type="EMBL" id="MHSH01000018">
    <property type="protein sequence ID" value="OHA41791.1"/>
    <property type="molecule type" value="Genomic_DNA"/>
</dbReference>
<evidence type="ECO:0000256" key="1">
    <source>
        <dbReference type="SAM" id="MobiDB-lite"/>
    </source>
</evidence>
<feature type="region of interest" description="Disordered" evidence="1">
    <location>
        <begin position="65"/>
        <end position="126"/>
    </location>
</feature>
<feature type="compositionally biased region" description="Basic and acidic residues" evidence="1">
    <location>
        <begin position="75"/>
        <end position="92"/>
    </location>
</feature>
<accession>A0A1G2P2J3</accession>
<evidence type="ECO:0000313" key="3">
    <source>
        <dbReference type="Proteomes" id="UP000176429"/>
    </source>
</evidence>
<organism evidence="2 3">
    <name type="scientific">Candidatus Taylorbacteria bacterium RIFCSPLOWO2_02_FULL_46_40</name>
    <dbReference type="NCBI Taxonomy" id="1802329"/>
    <lineage>
        <taxon>Bacteria</taxon>
        <taxon>Candidatus Tayloriibacteriota</taxon>
    </lineage>
</organism>
<evidence type="ECO:0000313" key="2">
    <source>
        <dbReference type="EMBL" id="OHA41791.1"/>
    </source>
</evidence>
<dbReference type="InterPro" id="IPR009003">
    <property type="entry name" value="Peptidase_S1_PA"/>
</dbReference>
<dbReference type="AlphaFoldDB" id="A0A1G2P2J3"/>